<comment type="similarity">
    <text evidence="6">Belongs to the peptidase M24A family. Methionine aminopeptidase type 1 subfamily.</text>
</comment>
<keyword evidence="2 6" id="KW-0031">Aminopeptidase</keyword>
<feature type="binding site" evidence="6">
    <location>
        <position position="105"/>
    </location>
    <ligand>
        <name>a divalent metal cation</name>
        <dbReference type="ChEBI" id="CHEBI:60240"/>
        <label>2</label>
        <note>catalytic</note>
    </ligand>
</feature>
<dbReference type="GO" id="GO:0070006">
    <property type="term" value="F:metalloaminopeptidase activity"/>
    <property type="evidence" value="ECO:0007669"/>
    <property type="project" value="UniProtKB-UniRule"/>
</dbReference>
<evidence type="ECO:0000313" key="10">
    <source>
        <dbReference type="Proteomes" id="UP000176504"/>
    </source>
</evidence>
<comment type="caution">
    <text evidence="9">The sequence shown here is derived from an EMBL/GenBank/DDBJ whole genome shotgun (WGS) entry which is preliminary data.</text>
</comment>
<evidence type="ECO:0000256" key="4">
    <source>
        <dbReference type="ARBA" id="ARBA00022723"/>
    </source>
</evidence>
<dbReference type="GO" id="GO:0006508">
    <property type="term" value="P:proteolysis"/>
    <property type="evidence" value="ECO:0007669"/>
    <property type="project" value="UniProtKB-KW"/>
</dbReference>
<gene>
    <name evidence="6" type="primary">map</name>
    <name evidence="9" type="ORF">A3A78_04190</name>
</gene>
<feature type="domain" description="Peptidase M24" evidence="8">
    <location>
        <begin position="12"/>
        <end position="237"/>
    </location>
</feature>
<protein>
    <recommendedName>
        <fullName evidence="6 7">Methionine aminopeptidase</fullName>
        <shortName evidence="6">MAP</shortName>
        <shortName evidence="6">MetAP</shortName>
        <ecNumber evidence="6 7">3.4.11.18</ecNumber>
    </recommendedName>
    <alternativeName>
        <fullName evidence="6">Peptidase M</fullName>
    </alternativeName>
</protein>
<dbReference type="EMBL" id="MEVI01000003">
    <property type="protein sequence ID" value="OGC55147.1"/>
    <property type="molecule type" value="Genomic_DNA"/>
</dbReference>
<dbReference type="PRINTS" id="PR00599">
    <property type="entry name" value="MAPEPTIDASE"/>
</dbReference>
<evidence type="ECO:0000256" key="2">
    <source>
        <dbReference type="ARBA" id="ARBA00022438"/>
    </source>
</evidence>
<reference evidence="9 10" key="1">
    <citation type="journal article" date="2016" name="Nat. Commun.">
        <title>Thousands of microbial genomes shed light on interconnected biogeochemical processes in an aquifer system.</title>
        <authorList>
            <person name="Anantharaman K."/>
            <person name="Brown C.T."/>
            <person name="Hug L.A."/>
            <person name="Sharon I."/>
            <person name="Castelle C.J."/>
            <person name="Probst A.J."/>
            <person name="Thomas B.C."/>
            <person name="Singh A."/>
            <person name="Wilkins M.J."/>
            <person name="Karaoz U."/>
            <person name="Brodie E.L."/>
            <person name="Williams K.H."/>
            <person name="Hubbard S.S."/>
            <person name="Banfield J.F."/>
        </authorList>
    </citation>
    <scope>NUCLEOTIDE SEQUENCE [LARGE SCALE GENOMIC DNA]</scope>
</reference>
<feature type="binding site" evidence="6">
    <location>
        <position position="173"/>
    </location>
    <ligand>
        <name>substrate</name>
    </ligand>
</feature>
<feature type="binding site" evidence="6">
    <location>
        <position position="77"/>
    </location>
    <ligand>
        <name>substrate</name>
    </ligand>
</feature>
<comment type="function">
    <text evidence="1 6">Removes the N-terminal methionine from nascent proteins. The N-terminal methionine is often cleaved when the second residue in the primary sequence is small and uncharged (Met-Ala-, Cys, Gly, Pro, Ser, Thr, or Val). Requires deformylation of the N(alpha)-formylated initiator methionine before it can be hydrolyzed.</text>
</comment>
<dbReference type="Gene3D" id="3.90.230.10">
    <property type="entry name" value="Creatinase/methionine aminopeptidase superfamily"/>
    <property type="match status" value="1"/>
</dbReference>
<dbReference type="InterPro" id="IPR000994">
    <property type="entry name" value="Pept_M24"/>
</dbReference>
<name>A0A1F4VDB7_UNCKA</name>
<dbReference type="GO" id="GO:0046872">
    <property type="term" value="F:metal ion binding"/>
    <property type="evidence" value="ECO:0007669"/>
    <property type="project" value="UniProtKB-UniRule"/>
</dbReference>
<dbReference type="Pfam" id="PF00557">
    <property type="entry name" value="Peptidase_M24"/>
    <property type="match status" value="1"/>
</dbReference>
<dbReference type="CDD" id="cd01086">
    <property type="entry name" value="MetAP1"/>
    <property type="match status" value="1"/>
</dbReference>
<dbReference type="Proteomes" id="UP000176504">
    <property type="component" value="Unassembled WGS sequence"/>
</dbReference>
<dbReference type="AlphaFoldDB" id="A0A1F4VDB7"/>
<feature type="binding site" evidence="6">
    <location>
        <position position="166"/>
    </location>
    <ligand>
        <name>a divalent metal cation</name>
        <dbReference type="ChEBI" id="CHEBI:60240"/>
        <label>2</label>
        <note>catalytic</note>
    </ligand>
</feature>
<keyword evidence="5 6" id="KW-0378">Hydrolase</keyword>
<dbReference type="GO" id="GO:0004239">
    <property type="term" value="F:initiator methionyl aminopeptidase activity"/>
    <property type="evidence" value="ECO:0007669"/>
    <property type="project" value="UniProtKB-UniRule"/>
</dbReference>
<feature type="binding site" evidence="6">
    <location>
        <position position="105"/>
    </location>
    <ligand>
        <name>a divalent metal cation</name>
        <dbReference type="ChEBI" id="CHEBI:60240"/>
        <label>1</label>
    </ligand>
</feature>
<sequence>MISLKTEEELKVMREGGMISAGALKEVLKNVRAGIKTIELDKIAEEYILNHKGKPSFKTVKNYKFTTCINVNEGVVHGIPNQRVIKKGDLVKVDLGVLYKGFHTDLSDTVEVETNVQEDFLSAGRLALSDAVSMCIVGNKVGDISNAIQKVIEGKDFTVSRDLVGHGIGKSLHEDPFVPGFGKAGTGPILKEGMVLALEVIYQKGSYEIDYEKDGWTIITKDRSLSALFEHTIAVTKDGPLILTLFD</sequence>
<evidence type="ECO:0000256" key="6">
    <source>
        <dbReference type="HAMAP-Rule" id="MF_01974"/>
    </source>
</evidence>
<evidence type="ECO:0000256" key="1">
    <source>
        <dbReference type="ARBA" id="ARBA00002521"/>
    </source>
</evidence>
<feature type="binding site" evidence="6">
    <location>
        <position position="230"/>
    </location>
    <ligand>
        <name>a divalent metal cation</name>
        <dbReference type="ChEBI" id="CHEBI:60240"/>
        <label>1</label>
    </ligand>
</feature>
<keyword evidence="4 6" id="KW-0479">Metal-binding</keyword>
<dbReference type="HAMAP" id="MF_01974">
    <property type="entry name" value="MetAP_1"/>
    <property type="match status" value="1"/>
</dbReference>
<dbReference type="EC" id="3.4.11.18" evidence="6 7"/>
<dbReference type="SUPFAM" id="SSF55920">
    <property type="entry name" value="Creatinase/aminopeptidase"/>
    <property type="match status" value="1"/>
</dbReference>
<comment type="cofactor">
    <cofactor evidence="6">
        <name>Co(2+)</name>
        <dbReference type="ChEBI" id="CHEBI:48828"/>
    </cofactor>
    <cofactor evidence="6">
        <name>Zn(2+)</name>
        <dbReference type="ChEBI" id="CHEBI:29105"/>
    </cofactor>
    <cofactor evidence="6">
        <name>Mn(2+)</name>
        <dbReference type="ChEBI" id="CHEBI:29035"/>
    </cofactor>
    <cofactor evidence="6">
        <name>Fe(2+)</name>
        <dbReference type="ChEBI" id="CHEBI:29033"/>
    </cofactor>
    <text evidence="6">Binds 2 divalent metal cations per subunit. Has a high-affinity and a low affinity metal-binding site. The true nature of the physiological cofactor is under debate. The enzyme is active with cobalt, zinc, manganese or divalent iron ions. Most likely, methionine aminopeptidases function as mononuclear Fe(2+)-metalloproteases under physiological conditions, and the catalytically relevant metal-binding site has been assigned to the histidine-containing high-affinity site.</text>
</comment>
<accession>A0A1F4VDB7</accession>
<feature type="binding site" evidence="6">
    <location>
        <position position="230"/>
    </location>
    <ligand>
        <name>a divalent metal cation</name>
        <dbReference type="ChEBI" id="CHEBI:60240"/>
        <label>2</label>
        <note>catalytic</note>
    </ligand>
</feature>
<dbReference type="InterPro" id="IPR036005">
    <property type="entry name" value="Creatinase/aminopeptidase-like"/>
</dbReference>
<dbReference type="NCBIfam" id="TIGR00500">
    <property type="entry name" value="met_pdase_I"/>
    <property type="match status" value="1"/>
</dbReference>
<dbReference type="PANTHER" id="PTHR43330:SF27">
    <property type="entry name" value="METHIONINE AMINOPEPTIDASE"/>
    <property type="match status" value="1"/>
</dbReference>
<feature type="binding site" evidence="6">
    <location>
        <position position="94"/>
    </location>
    <ligand>
        <name>a divalent metal cation</name>
        <dbReference type="ChEBI" id="CHEBI:60240"/>
        <label>1</label>
    </ligand>
</feature>
<dbReference type="InterPro" id="IPR002467">
    <property type="entry name" value="Pept_M24A_MAP1"/>
</dbReference>
<feature type="binding site" evidence="6">
    <location>
        <position position="199"/>
    </location>
    <ligand>
        <name>a divalent metal cation</name>
        <dbReference type="ChEBI" id="CHEBI:60240"/>
        <label>2</label>
        <note>catalytic</note>
    </ligand>
</feature>
<proteinExistence type="inferred from homology"/>
<evidence type="ECO:0000256" key="3">
    <source>
        <dbReference type="ARBA" id="ARBA00022670"/>
    </source>
</evidence>
<comment type="subunit">
    <text evidence="6">Monomer.</text>
</comment>
<evidence type="ECO:0000256" key="5">
    <source>
        <dbReference type="ARBA" id="ARBA00022801"/>
    </source>
</evidence>
<evidence type="ECO:0000313" key="9">
    <source>
        <dbReference type="EMBL" id="OGC55147.1"/>
    </source>
</evidence>
<dbReference type="InterPro" id="IPR001714">
    <property type="entry name" value="Pept_M24_MAP"/>
</dbReference>
<comment type="catalytic activity">
    <reaction evidence="6 7">
        <text>Release of N-terminal amino acids, preferentially methionine, from peptides and arylamides.</text>
        <dbReference type="EC" id="3.4.11.18"/>
    </reaction>
</comment>
<organism evidence="9 10">
    <name type="scientific">candidate division WWE3 bacterium RIFCSPLOWO2_01_FULL_41_18</name>
    <dbReference type="NCBI Taxonomy" id="1802625"/>
    <lineage>
        <taxon>Bacteria</taxon>
        <taxon>Katanobacteria</taxon>
    </lineage>
</organism>
<dbReference type="GO" id="GO:0005829">
    <property type="term" value="C:cytosol"/>
    <property type="evidence" value="ECO:0007669"/>
    <property type="project" value="TreeGrafter"/>
</dbReference>
<evidence type="ECO:0000259" key="8">
    <source>
        <dbReference type="Pfam" id="PF00557"/>
    </source>
</evidence>
<dbReference type="PANTHER" id="PTHR43330">
    <property type="entry name" value="METHIONINE AMINOPEPTIDASE"/>
    <property type="match status" value="1"/>
</dbReference>
<evidence type="ECO:0000256" key="7">
    <source>
        <dbReference type="RuleBase" id="RU003653"/>
    </source>
</evidence>
<keyword evidence="3 6" id="KW-0645">Protease</keyword>